<name>A0AB38DW36_XANCH</name>
<dbReference type="AlphaFoldDB" id="A0AB38DW36"/>
<reference evidence="3 4" key="1">
    <citation type="submission" date="2017-10" db="EMBL/GenBank/DDBJ databases">
        <authorList>
            <person name="Regsiter A."/>
            <person name="William W."/>
        </authorList>
    </citation>
    <scope>NUCLEOTIDE SEQUENCE [LARGE SCALE GENOMIC DNA]</scope>
    <source>
        <strain evidence="1 4">CFBP6984</strain>
        <strain evidence="2 3">CFBP7430</strain>
    </source>
</reference>
<protein>
    <recommendedName>
        <fullName evidence="5">Secreted protein</fullName>
    </recommendedName>
</protein>
<dbReference type="Proteomes" id="UP000234166">
    <property type="component" value="Unassembled WGS sequence"/>
</dbReference>
<dbReference type="EMBL" id="OCYT01000071">
    <property type="protein sequence ID" value="SON78088.1"/>
    <property type="molecule type" value="Genomic_DNA"/>
</dbReference>
<evidence type="ECO:0000313" key="4">
    <source>
        <dbReference type="Proteomes" id="UP000234181"/>
    </source>
</evidence>
<keyword evidence="4" id="KW-1185">Reference proteome</keyword>
<accession>A0AB38DW36</accession>
<sequence>MAHKLWISDIAFVGPVFIHMLSPAYAALPLGSACAGFMPIPYPSTRPACRITAQSTPIDACSAVVHSSASPVSHR</sequence>
<comment type="caution">
    <text evidence="2">The sequence shown here is derived from an EMBL/GenBank/DDBJ whole genome shotgun (WGS) entry which is preliminary data.</text>
</comment>
<dbReference type="PROSITE" id="PS51257">
    <property type="entry name" value="PROKAR_LIPOPROTEIN"/>
    <property type="match status" value="1"/>
</dbReference>
<gene>
    <name evidence="1" type="ORF">XAP6984_180035</name>
    <name evidence="2" type="ORF">XAP7430_130035</name>
</gene>
<organism evidence="2 3">
    <name type="scientific">Xanthomonas campestris pv. phaseoli</name>
    <dbReference type="NCBI Taxonomy" id="317013"/>
    <lineage>
        <taxon>Bacteria</taxon>
        <taxon>Pseudomonadati</taxon>
        <taxon>Pseudomonadota</taxon>
        <taxon>Gammaproteobacteria</taxon>
        <taxon>Lysobacterales</taxon>
        <taxon>Lysobacteraceae</taxon>
        <taxon>Xanthomonas</taxon>
    </lineage>
</organism>
<dbReference type="Proteomes" id="UP000234181">
    <property type="component" value="Unassembled WGS sequence"/>
</dbReference>
<evidence type="ECO:0000313" key="2">
    <source>
        <dbReference type="EMBL" id="SON82724.1"/>
    </source>
</evidence>
<proteinExistence type="predicted"/>
<evidence type="ECO:0000313" key="3">
    <source>
        <dbReference type="Proteomes" id="UP000234166"/>
    </source>
</evidence>
<evidence type="ECO:0008006" key="5">
    <source>
        <dbReference type="Google" id="ProtNLM"/>
    </source>
</evidence>
<evidence type="ECO:0000313" key="1">
    <source>
        <dbReference type="EMBL" id="SON78088.1"/>
    </source>
</evidence>
<dbReference type="EMBL" id="OCYS01000035">
    <property type="protein sequence ID" value="SON82724.1"/>
    <property type="molecule type" value="Genomic_DNA"/>
</dbReference>